<comment type="subcellular location">
    <subcellularLocation>
        <location evidence="1 13">Cell outer membrane</location>
        <topology evidence="1 13">Multi-pass membrane protein</topology>
    </subcellularLocation>
</comment>
<evidence type="ECO:0000256" key="4">
    <source>
        <dbReference type="ARBA" id="ARBA00022452"/>
    </source>
</evidence>
<accession>A0A1W6LA37</accession>
<dbReference type="GO" id="GO:0009279">
    <property type="term" value="C:cell outer membrane"/>
    <property type="evidence" value="ECO:0007669"/>
    <property type="project" value="UniProtKB-SubCell"/>
</dbReference>
<dbReference type="InterPro" id="IPR012910">
    <property type="entry name" value="Plug_dom"/>
</dbReference>
<gene>
    <name evidence="15" type="ORF">A4W93_15025</name>
</gene>
<evidence type="ECO:0000256" key="9">
    <source>
        <dbReference type="ARBA" id="ARBA00023077"/>
    </source>
</evidence>
<dbReference type="GO" id="GO:0006826">
    <property type="term" value="P:iron ion transport"/>
    <property type="evidence" value="ECO:0007669"/>
    <property type="project" value="UniProtKB-KW"/>
</dbReference>
<name>A0A1W6LA37_9BURK</name>
<dbReference type="PANTHER" id="PTHR32552">
    <property type="entry name" value="FERRICHROME IRON RECEPTOR-RELATED"/>
    <property type="match status" value="1"/>
</dbReference>
<evidence type="ECO:0000256" key="3">
    <source>
        <dbReference type="ARBA" id="ARBA00022448"/>
    </source>
</evidence>
<dbReference type="AlphaFoldDB" id="A0A1W6LA37"/>
<organism evidence="15 16">
    <name type="scientific">Piscinibacter gummiphilus</name>
    <dbReference type="NCBI Taxonomy" id="946333"/>
    <lineage>
        <taxon>Bacteria</taxon>
        <taxon>Pseudomonadati</taxon>
        <taxon>Pseudomonadota</taxon>
        <taxon>Betaproteobacteria</taxon>
        <taxon>Burkholderiales</taxon>
        <taxon>Sphaerotilaceae</taxon>
        <taxon>Piscinibacter</taxon>
    </lineage>
</organism>
<dbReference type="Pfam" id="PF00593">
    <property type="entry name" value="TonB_dep_Rec_b-barrel"/>
    <property type="match status" value="1"/>
</dbReference>
<dbReference type="SUPFAM" id="SSF56935">
    <property type="entry name" value="Porins"/>
    <property type="match status" value="1"/>
</dbReference>
<dbReference type="InterPro" id="IPR039426">
    <property type="entry name" value="TonB-dep_rcpt-like"/>
</dbReference>
<evidence type="ECO:0000256" key="6">
    <source>
        <dbReference type="ARBA" id="ARBA00022692"/>
    </source>
</evidence>
<keyword evidence="9 14" id="KW-0798">TonB box</keyword>
<keyword evidence="5" id="KW-0410">Iron transport</keyword>
<protein>
    <submittedName>
        <fullName evidence="15">TonB-dependent receptor</fullName>
    </submittedName>
</protein>
<evidence type="ECO:0000256" key="7">
    <source>
        <dbReference type="ARBA" id="ARBA00023004"/>
    </source>
</evidence>
<dbReference type="STRING" id="946333.A4W93_15025"/>
<keyword evidence="11 15" id="KW-0675">Receptor</keyword>
<evidence type="ECO:0000256" key="12">
    <source>
        <dbReference type="ARBA" id="ARBA00023237"/>
    </source>
</evidence>
<dbReference type="OrthoDB" id="9760620at2"/>
<dbReference type="Proteomes" id="UP000193427">
    <property type="component" value="Chromosome"/>
</dbReference>
<keyword evidence="7" id="KW-0408">Iron</keyword>
<evidence type="ECO:0000313" key="15">
    <source>
        <dbReference type="EMBL" id="ARN21100.1"/>
    </source>
</evidence>
<evidence type="ECO:0000256" key="2">
    <source>
        <dbReference type="ARBA" id="ARBA00009810"/>
    </source>
</evidence>
<evidence type="ECO:0000256" key="10">
    <source>
        <dbReference type="ARBA" id="ARBA00023136"/>
    </source>
</evidence>
<evidence type="ECO:0000256" key="5">
    <source>
        <dbReference type="ARBA" id="ARBA00022496"/>
    </source>
</evidence>
<keyword evidence="12 13" id="KW-0998">Cell outer membrane</keyword>
<dbReference type="RefSeq" id="WP_085751384.1">
    <property type="nucleotide sequence ID" value="NZ_BSPR01000004.1"/>
</dbReference>
<keyword evidence="3 13" id="KW-0813">Transport</keyword>
<evidence type="ECO:0000256" key="11">
    <source>
        <dbReference type="ARBA" id="ARBA00023170"/>
    </source>
</evidence>
<evidence type="ECO:0000256" key="8">
    <source>
        <dbReference type="ARBA" id="ARBA00023065"/>
    </source>
</evidence>
<keyword evidence="6 13" id="KW-0812">Transmembrane</keyword>
<dbReference type="InterPro" id="IPR000531">
    <property type="entry name" value="Beta-barrel_TonB"/>
</dbReference>
<dbReference type="Pfam" id="PF07715">
    <property type="entry name" value="Plug"/>
    <property type="match status" value="1"/>
</dbReference>
<dbReference type="PANTHER" id="PTHR32552:SF81">
    <property type="entry name" value="TONB-DEPENDENT OUTER MEMBRANE RECEPTOR"/>
    <property type="match status" value="1"/>
</dbReference>
<keyword evidence="4 13" id="KW-1134">Transmembrane beta strand</keyword>
<sequence length="702" mass="75567">MTRFPAPRRWPLWALGAPAAALAQAEVPPDPVRLPPVVVTATRTDAAGFDVPASIDRVDGTDVRAGRARINISESLGAVPGLQARDRQNYAQDVQLSMRGFGARSTFGIRGVRLYVDEIPATLPDGQGQITHAELGTVGRIEVLRGPFSALYGNSAGGVVQVFTEDPEGPPRLEFGASGGSDDTYRLGTNAIGVVDGLGYVVGASRFVTGGYRDHSEADRRLGNAKLTLKPDEQSRLTFVANSVALPLAQDPLGLTRAQFEANPRGVAPQALAFDTRKTVEQTQGGVVYERRVAPEHMVRLLAYTGHRGTEQYQAIPVAPQANPLHPGGVISLSRDYSGTDVRWTWKTRLADQPFDLVAGLAYDTLSEHRQGFQNFVGTTLGVKGSLRRDEENHASNTDPYVQASWQLGPQWTLNAGVRHSRVRIRSADQYVVGSNPDDSGSTDYEATLPVVGVLYAVDDRVHLYATAGRGFETPTLNELSYRPDGQTGLNLALKPATSNSLEAGVKVQTGDWGDLNAAVFQTRTDDEIATRSNVGGRSTFQNVGRTRRTGVELGWSGEWQRHLRAQAAATWLDATYRDSFTTTVNVPAGNRIPGIARGSLYAGVAWLPPTGWRGGVEARYLSSVMVDDANTDAAPSYAIASAHVGYVLAVGAWELGGTVRADNLFDKRYIGSVIVNEGNGRFFEPAPGRTWLASVTASVKF</sequence>
<reference evidence="15 16" key="1">
    <citation type="submission" date="2016-04" db="EMBL/GenBank/DDBJ databases">
        <title>Complete genome sequence of natural rubber-degrading, novel Gram-negative bacterium, Rhizobacter gummiphilus strain NS21.</title>
        <authorList>
            <person name="Tabata M."/>
            <person name="Kasai D."/>
            <person name="Fukuda M."/>
        </authorList>
    </citation>
    <scope>NUCLEOTIDE SEQUENCE [LARGE SCALE GENOMIC DNA]</scope>
    <source>
        <strain evidence="15 16">NS21</strain>
    </source>
</reference>
<keyword evidence="10 13" id="KW-0472">Membrane</keyword>
<evidence type="ECO:0000256" key="14">
    <source>
        <dbReference type="RuleBase" id="RU003357"/>
    </source>
</evidence>
<proteinExistence type="inferred from homology"/>
<evidence type="ECO:0000256" key="1">
    <source>
        <dbReference type="ARBA" id="ARBA00004571"/>
    </source>
</evidence>
<keyword evidence="8" id="KW-0406">Ion transport</keyword>
<dbReference type="EMBL" id="CP015118">
    <property type="protein sequence ID" value="ARN21100.1"/>
    <property type="molecule type" value="Genomic_DNA"/>
</dbReference>
<evidence type="ECO:0000313" key="16">
    <source>
        <dbReference type="Proteomes" id="UP000193427"/>
    </source>
</evidence>
<dbReference type="CDD" id="cd01347">
    <property type="entry name" value="ligand_gated_channel"/>
    <property type="match status" value="1"/>
</dbReference>
<dbReference type="InterPro" id="IPR036942">
    <property type="entry name" value="Beta-barrel_TonB_sf"/>
</dbReference>
<evidence type="ECO:0000256" key="13">
    <source>
        <dbReference type="PROSITE-ProRule" id="PRU01360"/>
    </source>
</evidence>
<keyword evidence="16" id="KW-1185">Reference proteome</keyword>
<dbReference type="InterPro" id="IPR037066">
    <property type="entry name" value="Plug_dom_sf"/>
</dbReference>
<dbReference type="Gene3D" id="2.40.170.20">
    <property type="entry name" value="TonB-dependent receptor, beta-barrel domain"/>
    <property type="match status" value="1"/>
</dbReference>
<dbReference type="PROSITE" id="PS52016">
    <property type="entry name" value="TONB_DEPENDENT_REC_3"/>
    <property type="match status" value="1"/>
</dbReference>
<comment type="similarity">
    <text evidence="2 13 14">Belongs to the TonB-dependent receptor family.</text>
</comment>
<dbReference type="KEGG" id="rgu:A4W93_15025"/>
<dbReference type="Gene3D" id="2.170.130.10">
    <property type="entry name" value="TonB-dependent receptor, plug domain"/>
    <property type="match status" value="1"/>
</dbReference>